<dbReference type="Pfam" id="PF00005">
    <property type="entry name" value="ABC_tran"/>
    <property type="match status" value="2"/>
</dbReference>
<dbReference type="PANTHER" id="PTHR43553">
    <property type="entry name" value="HEAVY METAL TRANSPORTER"/>
    <property type="match status" value="1"/>
</dbReference>
<dbReference type="GO" id="GO:0042626">
    <property type="term" value="F:ATPase-coupled transmembrane transporter activity"/>
    <property type="evidence" value="ECO:0007669"/>
    <property type="project" value="TreeGrafter"/>
</dbReference>
<dbReference type="GO" id="GO:0005524">
    <property type="term" value="F:ATP binding"/>
    <property type="evidence" value="ECO:0007669"/>
    <property type="project" value="UniProtKB-KW"/>
</dbReference>
<organism evidence="6 7">
    <name type="scientific">Candidatus Fischerbacteria bacterium RBG_13_37_8</name>
    <dbReference type="NCBI Taxonomy" id="1817863"/>
    <lineage>
        <taxon>Bacteria</taxon>
        <taxon>Candidatus Fischeribacteriota</taxon>
    </lineage>
</organism>
<dbReference type="EMBL" id="MFGW01000206">
    <property type="protein sequence ID" value="OGF59744.1"/>
    <property type="molecule type" value="Genomic_DNA"/>
</dbReference>
<evidence type="ECO:0000313" key="6">
    <source>
        <dbReference type="EMBL" id="OGF59744.1"/>
    </source>
</evidence>
<gene>
    <name evidence="6" type="ORF">A2Y62_05160</name>
</gene>
<comment type="caution">
    <text evidence="6">The sequence shown here is derived from an EMBL/GenBank/DDBJ whole genome shotgun (WGS) entry which is preliminary data.</text>
</comment>
<feature type="domain" description="ABC transporter" evidence="5">
    <location>
        <begin position="292"/>
        <end position="525"/>
    </location>
</feature>
<name>A0A1F5V8J6_9BACT</name>
<dbReference type="Gene3D" id="3.40.50.300">
    <property type="entry name" value="P-loop containing nucleotide triphosphate hydrolases"/>
    <property type="match status" value="2"/>
</dbReference>
<dbReference type="AlphaFoldDB" id="A0A1F5V8J6"/>
<dbReference type="PANTHER" id="PTHR43553:SF24">
    <property type="entry name" value="ENERGY-COUPLING FACTOR TRANSPORTER ATP-BINDING PROTEIN ECFA1"/>
    <property type="match status" value="1"/>
</dbReference>
<evidence type="ECO:0000256" key="1">
    <source>
        <dbReference type="ARBA" id="ARBA00005417"/>
    </source>
</evidence>
<feature type="domain" description="ABC transporter" evidence="5">
    <location>
        <begin position="6"/>
        <end position="239"/>
    </location>
</feature>
<dbReference type="SUPFAM" id="SSF52540">
    <property type="entry name" value="P-loop containing nucleoside triphosphate hydrolases"/>
    <property type="match status" value="2"/>
</dbReference>
<dbReference type="InterPro" id="IPR027417">
    <property type="entry name" value="P-loop_NTPase"/>
</dbReference>
<dbReference type="Proteomes" id="UP000178943">
    <property type="component" value="Unassembled WGS sequence"/>
</dbReference>
<dbReference type="NCBIfam" id="NF010167">
    <property type="entry name" value="PRK13648.1"/>
    <property type="match status" value="2"/>
</dbReference>
<evidence type="ECO:0000313" key="7">
    <source>
        <dbReference type="Proteomes" id="UP000178943"/>
    </source>
</evidence>
<dbReference type="InterPro" id="IPR050095">
    <property type="entry name" value="ECF_ABC_transporter_ATP-bd"/>
</dbReference>
<keyword evidence="4" id="KW-0067">ATP-binding</keyword>
<sequence length="562" mass="63328">MNELLLSTENLGFHYARSQKPVLTNINYQHHAGEKILLMGKTGAGKSTLCFCLKGLIPEIIPGNITGRIIFRGNEIKKPAINIGLVLQEFEAQIFNSTVELEIAFGLQNLCIPQKVMHEIVHECIKKIGLSTYEKISPFSLSGGQKQRLAIASILAMKPEIFFLDEPMTDLDTEGRAAICQIIIDFASKDKSILLVDNELDNALYFDKIYIMDEGKIIIEDNPENVLLASDQYTYLGLKPPIRISLFEDLKLPKRNALRFDDAIESLKKFYPIPAKKPQPPGNPESSQEPLLVFDHVHFQYPHSTKGLSDICLQINKGDFVGLIGANGSGKTTLLKLMIGILVPSSGTLLLNNKQPHKIPPEHIPNISGFVFQNPDYQIFTNSISEELIYCLKAAKKNPSDYRKRIENILEIVHLHGLQDEDPFLLTKGGRQKVAVASALINEPELLILDEPSTGLDYQEQLALLLILQQLNKEGKTIIITTHSLWIIEEYVNRCIILHNGTVLTDEPVHRVLSSPELLRQANLEPPELTLLCHKMNLPFMRFNELKAFLQLLRKHYPPDYL</sequence>
<dbReference type="GO" id="GO:0043190">
    <property type="term" value="C:ATP-binding cassette (ABC) transporter complex"/>
    <property type="evidence" value="ECO:0007669"/>
    <property type="project" value="TreeGrafter"/>
</dbReference>
<comment type="similarity">
    <text evidence="1">Belongs to the ABC transporter superfamily.</text>
</comment>
<keyword evidence="3" id="KW-0547">Nucleotide-binding</keyword>
<protein>
    <recommendedName>
        <fullName evidence="5">ABC transporter domain-containing protein</fullName>
    </recommendedName>
</protein>
<evidence type="ECO:0000256" key="2">
    <source>
        <dbReference type="ARBA" id="ARBA00022448"/>
    </source>
</evidence>
<keyword evidence="2" id="KW-0813">Transport</keyword>
<dbReference type="InterPro" id="IPR015856">
    <property type="entry name" value="ABC_transpr_CbiO/EcfA_su"/>
</dbReference>
<accession>A0A1F5V8J6</accession>
<dbReference type="GO" id="GO:0016887">
    <property type="term" value="F:ATP hydrolysis activity"/>
    <property type="evidence" value="ECO:0007669"/>
    <property type="project" value="InterPro"/>
</dbReference>
<dbReference type="SMART" id="SM00382">
    <property type="entry name" value="AAA"/>
    <property type="match status" value="2"/>
</dbReference>
<dbReference type="PROSITE" id="PS00211">
    <property type="entry name" value="ABC_TRANSPORTER_1"/>
    <property type="match status" value="1"/>
</dbReference>
<dbReference type="CDD" id="cd03225">
    <property type="entry name" value="ABC_cobalt_CbiO_domain1"/>
    <property type="match status" value="2"/>
</dbReference>
<dbReference type="STRING" id="1817863.A2Y62_05160"/>
<dbReference type="InterPro" id="IPR017871">
    <property type="entry name" value="ABC_transporter-like_CS"/>
</dbReference>
<dbReference type="InterPro" id="IPR003439">
    <property type="entry name" value="ABC_transporter-like_ATP-bd"/>
</dbReference>
<reference evidence="6 7" key="1">
    <citation type="journal article" date="2016" name="Nat. Commun.">
        <title>Thousands of microbial genomes shed light on interconnected biogeochemical processes in an aquifer system.</title>
        <authorList>
            <person name="Anantharaman K."/>
            <person name="Brown C.T."/>
            <person name="Hug L.A."/>
            <person name="Sharon I."/>
            <person name="Castelle C.J."/>
            <person name="Probst A.J."/>
            <person name="Thomas B.C."/>
            <person name="Singh A."/>
            <person name="Wilkins M.J."/>
            <person name="Karaoz U."/>
            <person name="Brodie E.L."/>
            <person name="Williams K.H."/>
            <person name="Hubbard S.S."/>
            <person name="Banfield J.F."/>
        </authorList>
    </citation>
    <scope>NUCLEOTIDE SEQUENCE [LARGE SCALE GENOMIC DNA]</scope>
</reference>
<proteinExistence type="inferred from homology"/>
<evidence type="ECO:0000259" key="5">
    <source>
        <dbReference type="PROSITE" id="PS50893"/>
    </source>
</evidence>
<evidence type="ECO:0000256" key="3">
    <source>
        <dbReference type="ARBA" id="ARBA00022741"/>
    </source>
</evidence>
<dbReference type="InterPro" id="IPR003593">
    <property type="entry name" value="AAA+_ATPase"/>
</dbReference>
<evidence type="ECO:0000256" key="4">
    <source>
        <dbReference type="ARBA" id="ARBA00022840"/>
    </source>
</evidence>
<dbReference type="PROSITE" id="PS50893">
    <property type="entry name" value="ABC_TRANSPORTER_2"/>
    <property type="match status" value="2"/>
</dbReference>